<protein>
    <submittedName>
        <fullName evidence="3">Gmad2 immunoglobulin-like domain-containing protein</fullName>
    </submittedName>
</protein>
<organism evidence="3 4">
    <name type="scientific">Paenibacillus mendelii</name>
    <dbReference type="NCBI Taxonomy" id="206163"/>
    <lineage>
        <taxon>Bacteria</taxon>
        <taxon>Bacillati</taxon>
        <taxon>Bacillota</taxon>
        <taxon>Bacilli</taxon>
        <taxon>Bacillales</taxon>
        <taxon>Paenibacillaceae</taxon>
        <taxon>Paenibacillus</taxon>
    </lineage>
</organism>
<keyword evidence="4" id="KW-1185">Reference proteome</keyword>
<evidence type="ECO:0000256" key="1">
    <source>
        <dbReference type="SAM" id="SignalP"/>
    </source>
</evidence>
<comment type="caution">
    <text evidence="3">The sequence shown here is derived from an EMBL/GenBank/DDBJ whole genome shotgun (WGS) entry which is preliminary data.</text>
</comment>
<dbReference type="Pfam" id="PF10648">
    <property type="entry name" value="Gmad2"/>
    <property type="match status" value="1"/>
</dbReference>
<feature type="signal peptide" evidence="1">
    <location>
        <begin position="1"/>
        <end position="20"/>
    </location>
</feature>
<evidence type="ECO:0000313" key="4">
    <source>
        <dbReference type="Proteomes" id="UP001589818"/>
    </source>
</evidence>
<evidence type="ECO:0000313" key="3">
    <source>
        <dbReference type="EMBL" id="MFC0392599.1"/>
    </source>
</evidence>
<dbReference type="Gene3D" id="3.10.450.40">
    <property type="match status" value="1"/>
</dbReference>
<gene>
    <name evidence="3" type="ORF">ACFFJ8_14600</name>
</gene>
<reference evidence="3 4" key="1">
    <citation type="submission" date="2024-09" db="EMBL/GenBank/DDBJ databases">
        <authorList>
            <person name="Sun Q."/>
            <person name="Mori K."/>
        </authorList>
    </citation>
    <scope>NUCLEOTIDE SEQUENCE [LARGE SCALE GENOMIC DNA]</scope>
    <source>
        <strain evidence="3 4">CCM 4839</strain>
    </source>
</reference>
<proteinExistence type="predicted"/>
<sequence>MRKQQWFLYLALICSALLLASCGQRSNSGDITSPVTEQETKAVKVIDKGNIIHKEGNRWLITAYVEKNGDPYIDAYWFTVNEQTVLQNSGGQDVQPEKVAIGTQVEAWHSGAVQESYPAQTTAAKLIMQDISQEAPADMIGQADAVQAALQSQSGATSAKAVKLASLDEENGYWNIELVRHETINQSVAIKIDARSGQIIPAPVAENDAFRVFSPQSGTEAGPTFTVEGEARVFEAAFSWTLEDGHTILAEGHEMAEAGAPEWGRFRFDVSYDKASQSNLMLILFIHSPKDGSVEHELIIPLKAPQDRVKATVE</sequence>
<accession>A0ABV6J9N6</accession>
<keyword evidence="1" id="KW-0732">Signal</keyword>
<evidence type="ECO:0000259" key="2">
    <source>
        <dbReference type="Pfam" id="PF10648"/>
    </source>
</evidence>
<feature type="domain" description="Bacterial spore germination immunoglobulin-like" evidence="2">
    <location>
        <begin position="211"/>
        <end position="293"/>
    </location>
</feature>
<dbReference type="Proteomes" id="UP001589818">
    <property type="component" value="Unassembled WGS sequence"/>
</dbReference>
<dbReference type="EMBL" id="JBHLVF010000018">
    <property type="protein sequence ID" value="MFC0392599.1"/>
    <property type="molecule type" value="Genomic_DNA"/>
</dbReference>
<dbReference type="PROSITE" id="PS51257">
    <property type="entry name" value="PROKAR_LIPOPROTEIN"/>
    <property type="match status" value="1"/>
</dbReference>
<name>A0ABV6J9N6_9BACL</name>
<dbReference type="InterPro" id="IPR018911">
    <property type="entry name" value="Gmad2_Ig-like_dom"/>
</dbReference>
<dbReference type="RefSeq" id="WP_204822309.1">
    <property type="nucleotide sequence ID" value="NZ_JANHOF010000027.1"/>
</dbReference>
<feature type="chain" id="PRO_5046476634" evidence="1">
    <location>
        <begin position="21"/>
        <end position="314"/>
    </location>
</feature>